<dbReference type="InterPro" id="IPR011059">
    <property type="entry name" value="Metal-dep_hydrolase_composite"/>
</dbReference>
<keyword evidence="4" id="KW-0614">Plasmid</keyword>
<dbReference type="KEGG" id="sfh:SFHH103_06662"/>
<feature type="domain" description="Amidohydrolase-related" evidence="3">
    <location>
        <begin position="59"/>
        <end position="437"/>
    </location>
</feature>
<dbReference type="RefSeq" id="WP_014332750.1">
    <property type="nucleotide sequence ID" value="NC_016815.1"/>
</dbReference>
<evidence type="ECO:0000256" key="1">
    <source>
        <dbReference type="ARBA" id="ARBA00006745"/>
    </source>
</evidence>
<dbReference type="PANTHER" id="PTHR43794">
    <property type="entry name" value="AMINOHYDROLASE SSNA-RELATED"/>
    <property type="match status" value="1"/>
</dbReference>
<dbReference type="PANTHER" id="PTHR43794:SF11">
    <property type="entry name" value="AMIDOHYDROLASE-RELATED DOMAIN-CONTAINING PROTEIN"/>
    <property type="match status" value="1"/>
</dbReference>
<evidence type="ECO:0000313" key="5">
    <source>
        <dbReference type="Proteomes" id="UP000007735"/>
    </source>
</evidence>
<dbReference type="SUPFAM" id="SSF51338">
    <property type="entry name" value="Composite domain of metallo-dependent hydrolases"/>
    <property type="match status" value="1"/>
</dbReference>
<comment type="similarity">
    <text evidence="1">Belongs to the metallo-dependent hydrolases superfamily. ATZ/TRZ family.</text>
</comment>
<dbReference type="GO" id="GO:0016810">
    <property type="term" value="F:hydrolase activity, acting on carbon-nitrogen (but not peptide) bonds"/>
    <property type="evidence" value="ECO:0007669"/>
    <property type="project" value="InterPro"/>
</dbReference>
<keyword evidence="2 4" id="KW-0378">Hydrolase</keyword>
<dbReference type="InterPro" id="IPR050287">
    <property type="entry name" value="MTA/SAH_deaminase"/>
</dbReference>
<reference evidence="4 5" key="1">
    <citation type="journal article" date="2012" name="J. Bacteriol.">
        <title>Genome sequence of the soybean symbiont Sinorhizobium fredii HH103.</title>
        <authorList>
            <person name="Weidner S."/>
            <person name="Becker A."/>
            <person name="Bonilla I."/>
            <person name="Jaenicke S."/>
            <person name="Lloret J."/>
            <person name="Margaret I."/>
            <person name="Puhler A."/>
            <person name="Ruiz-Sainz J.E."/>
            <person name="Schneiker-Bekel S."/>
            <person name="Szczepanowski R."/>
            <person name="Vinardell J.M."/>
            <person name="Zehner S."/>
            <person name="Gottfert M."/>
        </authorList>
    </citation>
    <scope>NUCLEOTIDE SEQUENCE [LARGE SCALE GENOMIC DNA]</scope>
    <source>
        <strain evidence="4 5">HH103</strain>
        <plasmid evidence="5">pSfHH103e</plasmid>
    </source>
</reference>
<gene>
    <name evidence="4" type="ordered locus">SFHH103_06662</name>
</gene>
<dbReference type="AlphaFoldDB" id="G9AJ88"/>
<protein>
    <submittedName>
        <fullName evidence="4">Hydrolase</fullName>
    </submittedName>
</protein>
<dbReference type="InterPro" id="IPR006680">
    <property type="entry name" value="Amidohydro-rel"/>
</dbReference>
<dbReference type="InterPro" id="IPR032466">
    <property type="entry name" value="Metal_Hydrolase"/>
</dbReference>
<proteinExistence type="inferred from homology"/>
<dbReference type="SUPFAM" id="SSF51556">
    <property type="entry name" value="Metallo-dependent hydrolases"/>
    <property type="match status" value="1"/>
</dbReference>
<dbReference type="Pfam" id="PF01979">
    <property type="entry name" value="Amidohydro_1"/>
    <property type="match status" value="1"/>
</dbReference>
<dbReference type="HOGENOM" id="CLU_012358_2_4_5"/>
<organism evidence="4 5">
    <name type="scientific">Sinorhizobium fredii (strain HH103)</name>
    <dbReference type="NCBI Taxonomy" id="1117943"/>
    <lineage>
        <taxon>Bacteria</taxon>
        <taxon>Pseudomonadati</taxon>
        <taxon>Pseudomonadota</taxon>
        <taxon>Alphaproteobacteria</taxon>
        <taxon>Hyphomicrobiales</taxon>
        <taxon>Rhizobiaceae</taxon>
        <taxon>Sinorhizobium/Ensifer group</taxon>
        <taxon>Sinorhizobium</taxon>
    </lineage>
</organism>
<geneLocation type="plasmid" evidence="4 5">
    <name>pSfHH103e</name>
</geneLocation>
<evidence type="ECO:0000256" key="2">
    <source>
        <dbReference type="ARBA" id="ARBA00022801"/>
    </source>
</evidence>
<sequence length="492" mass="53866">MNKPELTTVIHGGTIFAFNGHEHALLKNGVVVLHGDRIQHVGKSWSGTCDREIDARSKTVIPGQISTHAHIGAYEGPRCLIDGGLKKFIRTGFLHFMPQRRATGKSFYSGSDHRSALRQGFASLLRHGITTVVDYYEPSNDDETGLMVEIAAEMGVRLYWAPATSGGQYWLEDDGKVTLELDEARGMAGLERAESFFDSYEDANGGLIKGIVTVDEYYASTPGLRKAAKKLADRKQAVFTMHFLEQHREYFEDMIRTGKSPVQLLAEEGVLGANTLLAHCLYVGSNSLINYPLVDDIGILGAHGVSVAHSPSGYARRGVVMESFERYRAAGINMTLGTDMWPLEMFTEMRMASIGCKIAERNYLAAPAETVFAASNLAGAKALGRPDLGRLSAGAKADIVIVDTDNLVIGHNPDPLRAFVHFATADMVDTVMIDGRVLVEGKQVLVCDEKQIRAEVAASSERIWASYGDYHPHAARLTDHFPASLPAWEEPK</sequence>
<evidence type="ECO:0000259" key="3">
    <source>
        <dbReference type="Pfam" id="PF01979"/>
    </source>
</evidence>
<dbReference type="EMBL" id="HE616899">
    <property type="protein sequence ID" value="CCF01120.1"/>
    <property type="molecule type" value="Genomic_DNA"/>
</dbReference>
<evidence type="ECO:0000313" key="4">
    <source>
        <dbReference type="EMBL" id="CCF01120.1"/>
    </source>
</evidence>
<accession>G9AJ88</accession>
<dbReference type="Proteomes" id="UP000007735">
    <property type="component" value="Plasmid pSfHH103e"/>
</dbReference>
<dbReference type="Gene3D" id="3.20.20.140">
    <property type="entry name" value="Metal-dependent hydrolases"/>
    <property type="match status" value="1"/>
</dbReference>
<name>G9AJ88_SINF1</name>
<dbReference type="PATRIC" id="fig|380.5.peg.6200"/>
<dbReference type="Gene3D" id="2.30.40.10">
    <property type="entry name" value="Urease, subunit C, domain 1"/>
    <property type="match status" value="1"/>
</dbReference>